<feature type="domain" description="Calx-beta" evidence="5">
    <location>
        <begin position="842"/>
        <end position="942"/>
    </location>
</feature>
<keyword evidence="2" id="KW-0677">Repeat</keyword>
<organism evidence="6 7">
    <name type="scientific">Dokdonella immobilis</name>
    <dbReference type="NCBI Taxonomy" id="578942"/>
    <lineage>
        <taxon>Bacteria</taxon>
        <taxon>Pseudomonadati</taxon>
        <taxon>Pseudomonadota</taxon>
        <taxon>Gammaproteobacteria</taxon>
        <taxon>Lysobacterales</taxon>
        <taxon>Rhodanobacteraceae</taxon>
        <taxon>Dokdonella</taxon>
    </lineage>
</organism>
<dbReference type="Pfam" id="PF03160">
    <property type="entry name" value="Calx-beta"/>
    <property type="match status" value="5"/>
</dbReference>
<dbReference type="Proteomes" id="UP000198575">
    <property type="component" value="Unassembled WGS sequence"/>
</dbReference>
<dbReference type="PANTHER" id="PTHR46682">
    <property type="entry name" value="ADHESION G-PROTEIN COUPLED RECEPTOR V1"/>
    <property type="match status" value="1"/>
</dbReference>
<dbReference type="Gene3D" id="2.60.40.2030">
    <property type="match status" value="5"/>
</dbReference>
<dbReference type="GO" id="GO:0004930">
    <property type="term" value="F:G protein-coupled receptor activity"/>
    <property type="evidence" value="ECO:0007669"/>
    <property type="project" value="InterPro"/>
</dbReference>
<feature type="domain" description="Calx-beta" evidence="5">
    <location>
        <begin position="955"/>
        <end position="1061"/>
    </location>
</feature>
<evidence type="ECO:0000256" key="2">
    <source>
        <dbReference type="ARBA" id="ARBA00022737"/>
    </source>
</evidence>
<evidence type="ECO:0000313" key="7">
    <source>
        <dbReference type="Proteomes" id="UP000198575"/>
    </source>
</evidence>
<dbReference type="GO" id="GO:0001965">
    <property type="term" value="F:G-protein alpha-subunit binding"/>
    <property type="evidence" value="ECO:0007669"/>
    <property type="project" value="TreeGrafter"/>
</dbReference>
<dbReference type="GO" id="GO:0010855">
    <property type="term" value="F:adenylate cyclase inhibitor activity"/>
    <property type="evidence" value="ECO:0007669"/>
    <property type="project" value="TreeGrafter"/>
</dbReference>
<evidence type="ECO:0000256" key="1">
    <source>
        <dbReference type="ARBA" id="ARBA00022729"/>
    </source>
</evidence>
<keyword evidence="3" id="KW-0106">Calcium</keyword>
<sequence>MFSSRNLIFGLLIAAVAPLPAHALNFVVNDSTSNPDADAPDDALCQTMAGTCSLRAAIEEANEQTGPHTITFAPAVTAITLSADLPDIRAQVTIDGTNAGAVGGRVDINGAAVDGVGGFDCFDLLSTGTVMPPINNPNGGQGSTISNLVIRNCADDGIDASGHGYSFLDNRIGTNPAGTAAAPNDGDGINIDGTIPPPAIPDIQGLLDDPPTGFAEIAAYATALQGALTVIANPNFITGNHISGNLQTAITLNNPMTVNSFVAGNIIGLSADSLSAIPNGTGGGSPDAVVLSNGAYGNFIGPGNVISGNSNDGINVSGAVLLPNFIAGNVIGPAGLPGLELGNGDNGIDITATLEDDGTAPDNPTGYTTFIGPANIISDNKSDNGGGALSQYGGDTSGGILVSGEGVRIFGNAIGLFAFPAGAPFGPADQLLDVGNSGNGIVLTTSGNQVGGSEVFEANFILHNERHGILVRGSNTVGNIIRGNFIGVAPPTGLDVFSLGNNGNGIVVSSASGTVIGGPGDLDDNVIAGNGINGVALRDGTTNNGWANLIQRNQIYANGVTTPGIGIGIDLEHDIDVADVQPDPAGDDPNTNYANYGQNQPTLCTGAGVPLPACVAPAFNAGSGATTTVWSIVTRPGTSLRIEYFAQRPDGMTFLFDEVVTTDAAGLPLSGTVSSCVAGICTASATPATAEDTRGQSIVMTATDLFPTDVPPVDGLVLDDPASNTSEFSAPAGIPQEVAFSSASFVANEADGTTSIVLQRLGSPTGAVSVDVVVAAAPGTATGSGVDYALASVNPVSWADGDAADKNFTISLNDDTLDENDETVILELQNVTGAILGDPADSVLTILDDDAAPTISVADSSVAEGDVDVPLPFAITLSTASGLDVVVTWSTADGSATAPADYMAQSNQMLTIPAGSLSANAVVDVVGDVLDESDETLLLNISATNTTVAGSDLQATGTISDDDPLPLLGIDDIGPIDEGDGPAPTPFAFTLSLNAPSGRDVTARVTSGDVADTAVAPSDYAAIDQLVTIPAGSLSVPVTVNVVGDTTVEPLPTETFSVKLAADAVTPLNASLADPLGIGIITNDDGNPGTLQFTPDPADQSVAESAGMAMFSVTRTGGTAGAVSTTVTLGGSATLGAGNDYTTSSLTLNWADGDATPQMIAITINDDAAPEGDETVSLTLGAPSGGATLGVPSTAILTILANDAAAGTLQFTPNPADQTVAENAGTATFTVTRSGGASGAISTTIALGGSATLGAGNDYTTSTLTLDWADGDASDRAVTITVN</sequence>
<keyword evidence="1 4" id="KW-0732">Signal</keyword>
<gene>
    <name evidence="6" type="ORF">SAMN05216289_13047</name>
</gene>
<dbReference type="PANTHER" id="PTHR46682:SF1">
    <property type="entry name" value="ADHESION G-PROTEIN COUPLED RECEPTOR V1"/>
    <property type="match status" value="1"/>
</dbReference>
<dbReference type="InterPro" id="IPR006626">
    <property type="entry name" value="PbH1"/>
</dbReference>
<dbReference type="RefSeq" id="WP_092409936.1">
    <property type="nucleotide sequence ID" value="NZ_FOVF01000030.1"/>
</dbReference>
<feature type="non-terminal residue" evidence="6">
    <location>
        <position position="1283"/>
    </location>
</feature>
<dbReference type="InterPro" id="IPR011050">
    <property type="entry name" value="Pectin_lyase_fold/virulence"/>
</dbReference>
<name>A0A1I4ZZE1_9GAMM</name>
<dbReference type="SUPFAM" id="SSF141072">
    <property type="entry name" value="CalX-like"/>
    <property type="match status" value="5"/>
</dbReference>
<dbReference type="GO" id="GO:0016020">
    <property type="term" value="C:membrane"/>
    <property type="evidence" value="ECO:0007669"/>
    <property type="project" value="InterPro"/>
</dbReference>
<dbReference type="STRING" id="578942.SAMN05216289_13047"/>
<proteinExistence type="predicted"/>
<dbReference type="InterPro" id="IPR038081">
    <property type="entry name" value="CalX-like_sf"/>
</dbReference>
<reference evidence="6 7" key="1">
    <citation type="submission" date="2016-10" db="EMBL/GenBank/DDBJ databases">
        <authorList>
            <person name="de Groot N.N."/>
        </authorList>
    </citation>
    <scope>NUCLEOTIDE SEQUENCE [LARGE SCALE GENOMIC DNA]</scope>
    <source>
        <strain evidence="6 7">CGMCC 1.7659</strain>
    </source>
</reference>
<feature type="signal peptide" evidence="4">
    <location>
        <begin position="1"/>
        <end position="23"/>
    </location>
</feature>
<feature type="domain" description="Calx-beta" evidence="5">
    <location>
        <begin position="1078"/>
        <end position="1181"/>
    </location>
</feature>
<dbReference type="InterPro" id="IPR026919">
    <property type="entry name" value="ADGRV1"/>
</dbReference>
<feature type="chain" id="PRO_5011544240" evidence="4">
    <location>
        <begin position="24"/>
        <end position="1283"/>
    </location>
</feature>
<dbReference type="GO" id="GO:0005737">
    <property type="term" value="C:cytoplasm"/>
    <property type="evidence" value="ECO:0007669"/>
    <property type="project" value="TreeGrafter"/>
</dbReference>
<evidence type="ECO:0000256" key="3">
    <source>
        <dbReference type="ARBA" id="ARBA00022837"/>
    </source>
</evidence>
<evidence type="ECO:0000256" key="4">
    <source>
        <dbReference type="SAM" id="SignalP"/>
    </source>
</evidence>
<dbReference type="SMART" id="SM00710">
    <property type="entry name" value="PbH1"/>
    <property type="match status" value="6"/>
</dbReference>
<dbReference type="EMBL" id="FOVF01000030">
    <property type="protein sequence ID" value="SFN55604.1"/>
    <property type="molecule type" value="Genomic_DNA"/>
</dbReference>
<feature type="domain" description="Calx-beta" evidence="5">
    <location>
        <begin position="1195"/>
        <end position="1283"/>
    </location>
</feature>
<evidence type="ECO:0000259" key="5">
    <source>
        <dbReference type="SMART" id="SM00237"/>
    </source>
</evidence>
<accession>A0A1I4ZZE1</accession>
<feature type="domain" description="Calx-beta" evidence="5">
    <location>
        <begin position="725"/>
        <end position="829"/>
    </location>
</feature>
<protein>
    <submittedName>
        <fullName evidence="6">Calx-beta domain-containing protein</fullName>
    </submittedName>
</protein>
<dbReference type="SMART" id="SM00237">
    <property type="entry name" value="Calx_beta"/>
    <property type="match status" value="5"/>
</dbReference>
<keyword evidence="7" id="KW-1185">Reference proteome</keyword>
<dbReference type="GO" id="GO:0071277">
    <property type="term" value="P:cellular response to calcium ion"/>
    <property type="evidence" value="ECO:0007669"/>
    <property type="project" value="TreeGrafter"/>
</dbReference>
<dbReference type="SUPFAM" id="SSF51126">
    <property type="entry name" value="Pectin lyase-like"/>
    <property type="match status" value="1"/>
</dbReference>
<dbReference type="InterPro" id="IPR003644">
    <property type="entry name" value="Calx_beta"/>
</dbReference>
<evidence type="ECO:0000313" key="6">
    <source>
        <dbReference type="EMBL" id="SFN55604.1"/>
    </source>
</evidence>